<dbReference type="WBParaSite" id="Hba_15309">
    <property type="protein sequence ID" value="Hba_15309"/>
    <property type="gene ID" value="Hba_15309"/>
</dbReference>
<accession>A0A1I7XC93</accession>
<dbReference type="AlphaFoldDB" id="A0A1I7XC93"/>
<name>A0A1I7XC93_HETBA</name>
<protein>
    <submittedName>
        <fullName evidence="2">Ovule protein</fullName>
    </submittedName>
</protein>
<sequence length="130" mass="15350">MFESKKRLHSAFSQRSPYFDFENSPQPRHKEYLDFNDIENIIPRKSQSISYSPRHANFNYSENPVFSEMNQCKKSVSCYPAEKSRSHISYINMLKTNLCMNRRRAPILEHVRARARGTSRESSLVSERQT</sequence>
<proteinExistence type="predicted"/>
<organism evidence="1 2">
    <name type="scientific">Heterorhabditis bacteriophora</name>
    <name type="common">Entomopathogenic nematode worm</name>
    <dbReference type="NCBI Taxonomy" id="37862"/>
    <lineage>
        <taxon>Eukaryota</taxon>
        <taxon>Metazoa</taxon>
        <taxon>Ecdysozoa</taxon>
        <taxon>Nematoda</taxon>
        <taxon>Chromadorea</taxon>
        <taxon>Rhabditida</taxon>
        <taxon>Rhabditina</taxon>
        <taxon>Rhabditomorpha</taxon>
        <taxon>Strongyloidea</taxon>
        <taxon>Heterorhabditidae</taxon>
        <taxon>Heterorhabditis</taxon>
    </lineage>
</organism>
<reference evidence="2" key="1">
    <citation type="submission" date="2016-11" db="UniProtKB">
        <authorList>
            <consortium name="WormBaseParasite"/>
        </authorList>
    </citation>
    <scope>IDENTIFICATION</scope>
</reference>
<evidence type="ECO:0000313" key="2">
    <source>
        <dbReference type="WBParaSite" id="Hba_15309"/>
    </source>
</evidence>
<keyword evidence="1" id="KW-1185">Reference proteome</keyword>
<evidence type="ECO:0000313" key="1">
    <source>
        <dbReference type="Proteomes" id="UP000095283"/>
    </source>
</evidence>
<dbReference type="Proteomes" id="UP000095283">
    <property type="component" value="Unplaced"/>
</dbReference>